<gene>
    <name evidence="9" type="ORF">ACFO60_33735</name>
</gene>
<reference evidence="10" key="1">
    <citation type="journal article" date="2019" name="Int. J. Syst. Evol. Microbiol.">
        <title>The Global Catalogue of Microorganisms (GCM) 10K type strain sequencing project: providing services to taxonomists for standard genome sequencing and annotation.</title>
        <authorList>
            <consortium name="The Broad Institute Genomics Platform"/>
            <consortium name="The Broad Institute Genome Sequencing Center for Infectious Disease"/>
            <person name="Wu L."/>
            <person name="Ma J."/>
        </authorList>
    </citation>
    <scope>NUCLEOTIDE SEQUENCE [LARGE SCALE GENOMIC DNA]</scope>
    <source>
        <strain evidence="10">CGMCC 4.7132</strain>
    </source>
</reference>
<protein>
    <submittedName>
        <fullName evidence="9">M20/M25/M40 family metallo-hydrolase</fullName>
    </submittedName>
</protein>
<dbReference type="NCBIfam" id="TIGR01902">
    <property type="entry name" value="dapE-lys-deAc"/>
    <property type="match status" value="1"/>
</dbReference>
<evidence type="ECO:0000256" key="7">
    <source>
        <dbReference type="ARBA" id="ARBA00023285"/>
    </source>
</evidence>
<dbReference type="PROSITE" id="PS00758">
    <property type="entry name" value="ARGE_DAPE_CPG2_1"/>
    <property type="match status" value="1"/>
</dbReference>
<accession>A0ABV9CSS2</accession>
<dbReference type="InterPro" id="IPR001048">
    <property type="entry name" value="Asp/Glu/Uridylate_kinase"/>
</dbReference>
<dbReference type="PANTHER" id="PTHR43808">
    <property type="entry name" value="ACETYLORNITHINE DEACETYLASE"/>
    <property type="match status" value="1"/>
</dbReference>
<dbReference type="Gene3D" id="3.30.70.360">
    <property type="match status" value="1"/>
</dbReference>
<dbReference type="Gene3D" id="3.40.630.10">
    <property type="entry name" value="Zn peptidases"/>
    <property type="match status" value="1"/>
</dbReference>
<dbReference type="Gene3D" id="3.40.1160.10">
    <property type="entry name" value="Acetylglutamate kinase-like"/>
    <property type="match status" value="1"/>
</dbReference>
<keyword evidence="1" id="KW-0963">Cytoplasm</keyword>
<evidence type="ECO:0000256" key="2">
    <source>
        <dbReference type="ARBA" id="ARBA00022605"/>
    </source>
</evidence>
<evidence type="ECO:0000256" key="1">
    <source>
        <dbReference type="ARBA" id="ARBA00022490"/>
    </source>
</evidence>
<organism evidence="9 10">
    <name type="scientific">Sphaerisporangium dianthi</name>
    <dbReference type="NCBI Taxonomy" id="1436120"/>
    <lineage>
        <taxon>Bacteria</taxon>
        <taxon>Bacillati</taxon>
        <taxon>Actinomycetota</taxon>
        <taxon>Actinomycetes</taxon>
        <taxon>Streptosporangiales</taxon>
        <taxon>Streptosporangiaceae</taxon>
        <taxon>Sphaerisporangium</taxon>
    </lineage>
</organism>
<keyword evidence="7" id="KW-0170">Cobalt</keyword>
<evidence type="ECO:0000256" key="3">
    <source>
        <dbReference type="ARBA" id="ARBA00022723"/>
    </source>
</evidence>
<evidence type="ECO:0000313" key="10">
    <source>
        <dbReference type="Proteomes" id="UP001596004"/>
    </source>
</evidence>
<evidence type="ECO:0000259" key="8">
    <source>
        <dbReference type="Pfam" id="PF00696"/>
    </source>
</evidence>
<dbReference type="EMBL" id="JBHSFP010000035">
    <property type="protein sequence ID" value="MFC4535752.1"/>
    <property type="molecule type" value="Genomic_DNA"/>
</dbReference>
<evidence type="ECO:0000256" key="6">
    <source>
        <dbReference type="ARBA" id="ARBA00023154"/>
    </source>
</evidence>
<name>A0ABV9CSS2_9ACTN</name>
<evidence type="ECO:0000256" key="5">
    <source>
        <dbReference type="ARBA" id="ARBA00022833"/>
    </source>
</evidence>
<keyword evidence="4" id="KW-0378">Hydrolase</keyword>
<comment type="caution">
    <text evidence="9">The sequence shown here is derived from an EMBL/GenBank/DDBJ whole genome shotgun (WGS) entry which is preliminary data.</text>
</comment>
<keyword evidence="6" id="KW-0457">Lysine biosynthesis</keyword>
<dbReference type="InterPro" id="IPR010175">
    <property type="entry name" value="LysK"/>
</dbReference>
<dbReference type="InterPro" id="IPR002933">
    <property type="entry name" value="Peptidase_M20"/>
</dbReference>
<dbReference type="InterPro" id="IPR050072">
    <property type="entry name" value="Peptidase_M20A"/>
</dbReference>
<dbReference type="Pfam" id="PF00696">
    <property type="entry name" value="AA_kinase"/>
    <property type="match status" value="1"/>
</dbReference>
<evidence type="ECO:0000313" key="9">
    <source>
        <dbReference type="EMBL" id="MFC4535752.1"/>
    </source>
</evidence>
<keyword evidence="5" id="KW-0862">Zinc</keyword>
<dbReference type="Pfam" id="PF01546">
    <property type="entry name" value="Peptidase_M20"/>
    <property type="match status" value="1"/>
</dbReference>
<feature type="domain" description="Aspartate/glutamate/uridylate kinase" evidence="8">
    <location>
        <begin position="26"/>
        <end position="257"/>
    </location>
</feature>
<sequence length="648" mass="67326">MAVSPAGGYDPAALKAINAHRALYTVKLGSATLRHPEVFDELAELSGRGARLLVVTGGAADIKLHYALIGRPVRTLTLRGGDEVRYCPPDEMAHIIDAYEQITLPRVREELGRRGLSVFATTGRAEELVTATPNGPIRALDGGRQRFVRDHRAGTVDRVDGARLIELLDAFDVVCLSPPVAATDGGSALNVDADVLAAEAALAVDADHLRLVTGTAGLLTDPADPGSTLPHATAGEGMVYAGGRMRQKVRAAELALAGTPDIAITGPHTLDAGSGTRFWRAPAPAHDLGLLANMVELSSVSGDERELAEYLVDWCAANGVDAEIDEAGNLVATRGAGPRRLLMVGHLDTVPHRWPARWDGEAITGRGCVDAKGSLAAFLATLAALEVPKDATVRVVGTVEEERTAAGAFHARDRYPADAVIVGEPSGAAALTIGYHGVCKARLSVSQTTAHTAGKAARTAASRIADAVTAAEAEIARLGADTLFAVISLRAGSRGGSQTAEAVVDVRVPPGTTPGEIVEALRRAAPAPVRVETLLATPAVATSRTSALVKAFTRAMRATTGASPRLLAKKGSSDMNTLATTWQGVPMVAYGPGDASLDHTPHELLEAAEYRLVTAVLGEAVRRWLRDGASCEEPLPAGAGAVTTGERG</sequence>
<dbReference type="Proteomes" id="UP001596004">
    <property type="component" value="Unassembled WGS sequence"/>
</dbReference>
<evidence type="ECO:0000256" key="4">
    <source>
        <dbReference type="ARBA" id="ARBA00022801"/>
    </source>
</evidence>
<dbReference type="RefSeq" id="WP_380848927.1">
    <property type="nucleotide sequence ID" value="NZ_JBHSFP010000035.1"/>
</dbReference>
<keyword evidence="3" id="KW-0479">Metal-binding</keyword>
<keyword evidence="10" id="KW-1185">Reference proteome</keyword>
<dbReference type="SUPFAM" id="SSF53633">
    <property type="entry name" value="Carbamate kinase-like"/>
    <property type="match status" value="1"/>
</dbReference>
<dbReference type="PANTHER" id="PTHR43808:SF28">
    <property type="entry name" value="[LYSW]-LYSINE_[LYSW]-ORNITHINE HYDROLASE"/>
    <property type="match status" value="1"/>
</dbReference>
<dbReference type="InterPro" id="IPR001261">
    <property type="entry name" value="ArgE/DapE_CS"/>
</dbReference>
<keyword evidence="2" id="KW-0028">Amino-acid biosynthesis</keyword>
<dbReference type="InterPro" id="IPR036393">
    <property type="entry name" value="AceGlu_kinase-like_sf"/>
</dbReference>
<proteinExistence type="predicted"/>
<dbReference type="SUPFAM" id="SSF53187">
    <property type="entry name" value="Zn-dependent exopeptidases"/>
    <property type="match status" value="1"/>
</dbReference>